<dbReference type="OrthoDB" id="2862635at2759"/>
<evidence type="ECO:0000256" key="2">
    <source>
        <dbReference type="SAM" id="SignalP"/>
    </source>
</evidence>
<dbReference type="InterPro" id="IPR013320">
    <property type="entry name" value="ConA-like_dom_sf"/>
</dbReference>
<dbReference type="Pfam" id="PF01828">
    <property type="entry name" value="Peptidase_A4"/>
    <property type="match status" value="1"/>
</dbReference>
<evidence type="ECO:0000313" key="3">
    <source>
        <dbReference type="EMBL" id="PSS07190.1"/>
    </source>
</evidence>
<protein>
    <submittedName>
        <fullName evidence="3">Uncharacterized protein</fullName>
    </submittedName>
</protein>
<dbReference type="PANTHER" id="PTHR37536">
    <property type="entry name" value="PUTATIVE (AFU_ORTHOLOGUE AFUA_3G02970)-RELATED"/>
    <property type="match status" value="1"/>
</dbReference>
<dbReference type="RefSeq" id="XP_024716846.1">
    <property type="nucleotide sequence ID" value="XM_024861397.1"/>
</dbReference>
<dbReference type="CDD" id="cd13426">
    <property type="entry name" value="Peptidase_G1"/>
    <property type="match status" value="1"/>
</dbReference>
<sequence length="274" mass="28004">MKASILSSVLFAASVLAAPRGGHGLARRVANRAGRLSNVANVLGVAEAIKDGNATHVEYSSNWAGGVLTAPPAGETFNAVSGQFTVPTPSAPPGGDGGSYSAAIWVGIDGDTYGNAILQAGVDITIDGSDSYSYDAWYEWYPNYAIDFSTSSFSFSAGDVISVSIKSSSSTRGTVVLENLSTGQSVTQSVSAPSSSAKLGGQNAEWIVEDFDEGGSQVAFADFGTVLFTDCVASTGSTSEGTSGATILDIEDSDGNILTDTTIPSSSEVKIVYT</sequence>
<organism evidence="3 4">
    <name type="scientific">Amorphotheca resinae ATCC 22711</name>
    <dbReference type="NCBI Taxonomy" id="857342"/>
    <lineage>
        <taxon>Eukaryota</taxon>
        <taxon>Fungi</taxon>
        <taxon>Dikarya</taxon>
        <taxon>Ascomycota</taxon>
        <taxon>Pezizomycotina</taxon>
        <taxon>Leotiomycetes</taxon>
        <taxon>Helotiales</taxon>
        <taxon>Amorphothecaceae</taxon>
        <taxon>Amorphotheca</taxon>
    </lineage>
</organism>
<dbReference type="InParanoid" id="A0A2T3AQA8"/>
<dbReference type="AlphaFoldDB" id="A0A2T3AQA8"/>
<dbReference type="STRING" id="857342.A0A2T3AQA8"/>
<dbReference type="GO" id="GO:0070007">
    <property type="term" value="F:glutamic-type endopeptidase activity"/>
    <property type="evidence" value="ECO:0007669"/>
    <property type="project" value="InterPro"/>
</dbReference>
<dbReference type="InterPro" id="IPR038656">
    <property type="entry name" value="Peptidase_G1_sf"/>
</dbReference>
<dbReference type="PRINTS" id="PR00977">
    <property type="entry name" value="SCYTLDPTASE"/>
</dbReference>
<evidence type="ECO:0000313" key="4">
    <source>
        <dbReference type="Proteomes" id="UP000241818"/>
    </source>
</evidence>
<dbReference type="EMBL" id="KZ679019">
    <property type="protein sequence ID" value="PSS07190.1"/>
    <property type="molecule type" value="Genomic_DNA"/>
</dbReference>
<feature type="active site" description="Proton acceptor" evidence="1">
    <location>
        <position position="209"/>
    </location>
</feature>
<feature type="chain" id="PRO_5015767703" evidence="2">
    <location>
        <begin position="18"/>
        <end position="274"/>
    </location>
</feature>
<reference evidence="3 4" key="1">
    <citation type="journal article" date="2018" name="New Phytol.">
        <title>Comparative genomics and transcriptomics depict ericoid mycorrhizal fungi as versatile saprotrophs and plant mutualists.</title>
        <authorList>
            <person name="Martino E."/>
            <person name="Morin E."/>
            <person name="Grelet G.A."/>
            <person name="Kuo A."/>
            <person name="Kohler A."/>
            <person name="Daghino S."/>
            <person name="Barry K.W."/>
            <person name="Cichocki N."/>
            <person name="Clum A."/>
            <person name="Dockter R.B."/>
            <person name="Hainaut M."/>
            <person name="Kuo R.C."/>
            <person name="LaButti K."/>
            <person name="Lindahl B.D."/>
            <person name="Lindquist E.A."/>
            <person name="Lipzen A."/>
            <person name="Khouja H.R."/>
            <person name="Magnuson J."/>
            <person name="Murat C."/>
            <person name="Ohm R.A."/>
            <person name="Singer S.W."/>
            <person name="Spatafora J.W."/>
            <person name="Wang M."/>
            <person name="Veneault-Fourrey C."/>
            <person name="Henrissat B."/>
            <person name="Grigoriev I.V."/>
            <person name="Martin F.M."/>
            <person name="Perotto S."/>
        </authorList>
    </citation>
    <scope>NUCLEOTIDE SEQUENCE [LARGE SCALE GENOMIC DNA]</scope>
    <source>
        <strain evidence="3 4">ATCC 22711</strain>
    </source>
</reference>
<dbReference type="GeneID" id="36569478"/>
<dbReference type="InterPro" id="IPR000250">
    <property type="entry name" value="Peptidase_G1"/>
</dbReference>
<gene>
    <name evidence="3" type="ORF">M430DRAFT_110881</name>
</gene>
<dbReference type="SUPFAM" id="SSF49899">
    <property type="entry name" value="Concanavalin A-like lectins/glucanases"/>
    <property type="match status" value="1"/>
</dbReference>
<proteinExistence type="predicted"/>
<dbReference type="Proteomes" id="UP000241818">
    <property type="component" value="Unassembled WGS sequence"/>
</dbReference>
<dbReference type="GO" id="GO:0006508">
    <property type="term" value="P:proteolysis"/>
    <property type="evidence" value="ECO:0007669"/>
    <property type="project" value="InterPro"/>
</dbReference>
<keyword evidence="4" id="KW-1185">Reference proteome</keyword>
<dbReference type="PANTHER" id="PTHR37536:SF1">
    <property type="entry name" value="ASPERGILLOPEPSIN, PUTAITVE (AFU_ORTHOLOGUE AFUA_7G01200)"/>
    <property type="match status" value="1"/>
</dbReference>
<name>A0A2T3AQA8_AMORE</name>
<feature type="signal peptide" evidence="2">
    <location>
        <begin position="1"/>
        <end position="17"/>
    </location>
</feature>
<accession>A0A2T3AQA8</accession>
<keyword evidence="2" id="KW-0732">Signal</keyword>
<dbReference type="Gene3D" id="2.60.120.700">
    <property type="entry name" value="Peptidase G1"/>
    <property type="match status" value="1"/>
</dbReference>
<evidence type="ECO:0000256" key="1">
    <source>
        <dbReference type="PIRSR" id="PIRSR600250-50"/>
    </source>
</evidence>